<gene>
    <name evidence="1" type="ORF">D1Z90_15055</name>
</gene>
<comment type="caution">
    <text evidence="1">The sequence shown here is derived from an EMBL/GenBank/DDBJ whole genome shotgun (WGS) entry which is preliminary data.</text>
</comment>
<evidence type="ECO:0008006" key="3">
    <source>
        <dbReference type="Google" id="ProtNLM"/>
    </source>
</evidence>
<protein>
    <recommendedName>
        <fullName evidence="3">Lipoprotein</fullName>
    </recommendedName>
</protein>
<organism evidence="1 2">
    <name type="scientific">Motilimonas pumila</name>
    <dbReference type="NCBI Taxonomy" id="2303987"/>
    <lineage>
        <taxon>Bacteria</taxon>
        <taxon>Pseudomonadati</taxon>
        <taxon>Pseudomonadota</taxon>
        <taxon>Gammaproteobacteria</taxon>
        <taxon>Alteromonadales</taxon>
        <taxon>Alteromonadales genera incertae sedis</taxon>
        <taxon>Motilimonas</taxon>
    </lineage>
</organism>
<keyword evidence="2" id="KW-1185">Reference proteome</keyword>
<accession>A0A418YC61</accession>
<dbReference type="PROSITE" id="PS51257">
    <property type="entry name" value="PROKAR_LIPOPROTEIN"/>
    <property type="match status" value="1"/>
</dbReference>
<reference evidence="1 2" key="2">
    <citation type="submission" date="2019-01" db="EMBL/GenBank/DDBJ databases">
        <title>Motilimonas pumilus sp. nov., isolated from the gut of sea cucumber (Apostichopus japonicus).</title>
        <authorList>
            <person name="Wang F.-Q."/>
            <person name="Ren L.-H."/>
            <person name="Lin Y.-W."/>
            <person name="Sun G.-H."/>
            <person name="Du Z.-J."/>
            <person name="Zhao J.-X."/>
            <person name="Liu X.-J."/>
            <person name="Liu L.-J."/>
        </authorList>
    </citation>
    <scope>NUCLEOTIDE SEQUENCE [LARGE SCALE GENOMIC DNA]</scope>
    <source>
        <strain evidence="1 2">PLHSC7-2</strain>
    </source>
</reference>
<dbReference type="Proteomes" id="UP000283255">
    <property type="component" value="Unassembled WGS sequence"/>
</dbReference>
<reference evidence="1 2" key="1">
    <citation type="submission" date="2018-09" db="EMBL/GenBank/DDBJ databases">
        <authorList>
            <person name="Wang F."/>
        </authorList>
    </citation>
    <scope>NUCLEOTIDE SEQUENCE [LARGE SCALE GENOMIC DNA]</scope>
    <source>
        <strain evidence="1 2">PLHSC7-2</strain>
    </source>
</reference>
<dbReference type="AlphaFoldDB" id="A0A418YC61"/>
<dbReference type="RefSeq" id="WP_119911609.1">
    <property type="nucleotide sequence ID" value="NZ_QZCH01000021.1"/>
</dbReference>
<evidence type="ECO:0000313" key="1">
    <source>
        <dbReference type="EMBL" id="RJG42101.1"/>
    </source>
</evidence>
<evidence type="ECO:0000313" key="2">
    <source>
        <dbReference type="Proteomes" id="UP000283255"/>
    </source>
</evidence>
<name>A0A418YC61_9GAMM</name>
<dbReference type="EMBL" id="QZCH01000021">
    <property type="protein sequence ID" value="RJG42101.1"/>
    <property type="molecule type" value="Genomic_DNA"/>
</dbReference>
<sequence>MMRLFSCSIVLLMASGCGGGSSGNVGQSLEQISSDLDQQVSDLITDSSDKVIDAIDETVATVTDINKLKGVWLQDCAHLYQVASQDYQYQTSRIEYDGVSHGHIEFTFYSDSECNAQTRSISYPVSLHIGEQRYSSQSFVATEFDLKCTQVENEQVCSDEFNLLYLESERLFLGEKTMQQDASSASTRPMTLNLDAPYQLQATP</sequence>
<proteinExistence type="predicted"/>